<accession>A0A9N9HE94</accession>
<dbReference type="EMBL" id="CAJVPL010006997">
    <property type="protein sequence ID" value="CAG8667304.1"/>
    <property type="molecule type" value="Genomic_DNA"/>
</dbReference>
<organism evidence="2 3">
    <name type="scientific">Ambispora gerdemannii</name>
    <dbReference type="NCBI Taxonomy" id="144530"/>
    <lineage>
        <taxon>Eukaryota</taxon>
        <taxon>Fungi</taxon>
        <taxon>Fungi incertae sedis</taxon>
        <taxon>Mucoromycota</taxon>
        <taxon>Glomeromycotina</taxon>
        <taxon>Glomeromycetes</taxon>
        <taxon>Archaeosporales</taxon>
        <taxon>Ambisporaceae</taxon>
        <taxon>Ambispora</taxon>
    </lineage>
</organism>
<comment type="caution">
    <text evidence="2">The sequence shown here is derived from an EMBL/GenBank/DDBJ whole genome shotgun (WGS) entry which is preliminary data.</text>
</comment>
<evidence type="ECO:0000313" key="2">
    <source>
        <dbReference type="EMBL" id="CAG8667304.1"/>
    </source>
</evidence>
<feature type="compositionally biased region" description="Acidic residues" evidence="1">
    <location>
        <begin position="38"/>
        <end position="51"/>
    </location>
</feature>
<proteinExistence type="predicted"/>
<evidence type="ECO:0000256" key="1">
    <source>
        <dbReference type="SAM" id="MobiDB-lite"/>
    </source>
</evidence>
<sequence length="83" mass="9644">IQVQSICQKLQCKFYSKFTNEQIQTIRDHFTKKPNIEFTDDQDNSSDDLPETEPPTQKSRPERETRTGYQNGTGAVSLFVFKI</sequence>
<keyword evidence="3" id="KW-1185">Reference proteome</keyword>
<dbReference type="AlphaFoldDB" id="A0A9N9HE94"/>
<feature type="non-terminal residue" evidence="2">
    <location>
        <position position="83"/>
    </location>
</feature>
<dbReference type="Proteomes" id="UP000789831">
    <property type="component" value="Unassembled WGS sequence"/>
</dbReference>
<feature type="region of interest" description="Disordered" evidence="1">
    <location>
        <begin position="33"/>
        <end position="71"/>
    </location>
</feature>
<reference evidence="2" key="1">
    <citation type="submission" date="2021-06" db="EMBL/GenBank/DDBJ databases">
        <authorList>
            <person name="Kallberg Y."/>
            <person name="Tangrot J."/>
            <person name="Rosling A."/>
        </authorList>
    </citation>
    <scope>NUCLEOTIDE SEQUENCE</scope>
    <source>
        <strain evidence="2">MT106</strain>
    </source>
</reference>
<name>A0A9N9HE94_9GLOM</name>
<dbReference type="OrthoDB" id="2447616at2759"/>
<gene>
    <name evidence="2" type="ORF">AGERDE_LOCUS12096</name>
</gene>
<protein>
    <submittedName>
        <fullName evidence="2">11769_t:CDS:1</fullName>
    </submittedName>
</protein>
<evidence type="ECO:0000313" key="3">
    <source>
        <dbReference type="Proteomes" id="UP000789831"/>
    </source>
</evidence>